<dbReference type="InterPro" id="IPR029056">
    <property type="entry name" value="Ribokinase-like"/>
</dbReference>
<reference evidence="7" key="1">
    <citation type="submission" date="2021-03" db="EMBL/GenBank/DDBJ databases">
        <title>Whole genome shotgun sequence of Actinoplanes auranticolor NBRC 12245.</title>
        <authorList>
            <person name="Komaki H."/>
            <person name="Tamura T."/>
        </authorList>
    </citation>
    <scope>NUCLEOTIDE SEQUENCE</scope>
    <source>
        <strain evidence="7">NBRC 12245</strain>
    </source>
</reference>
<evidence type="ECO:0000256" key="4">
    <source>
        <dbReference type="ARBA" id="ARBA00022777"/>
    </source>
</evidence>
<dbReference type="SUPFAM" id="SSF53613">
    <property type="entry name" value="Ribokinase-like"/>
    <property type="match status" value="1"/>
</dbReference>
<dbReference type="Proteomes" id="UP000681340">
    <property type="component" value="Unassembled WGS sequence"/>
</dbReference>
<accession>A0A919VRY4</accession>
<dbReference type="GO" id="GO:0016301">
    <property type="term" value="F:kinase activity"/>
    <property type="evidence" value="ECO:0007669"/>
    <property type="project" value="UniProtKB-KW"/>
</dbReference>
<comment type="similarity">
    <text evidence="1">Belongs to the carbohydrate kinase PfkB family.</text>
</comment>
<feature type="domain" description="Carbohydrate kinase PfkB" evidence="6">
    <location>
        <begin position="3"/>
        <end position="300"/>
    </location>
</feature>
<keyword evidence="2" id="KW-0808">Transferase</keyword>
<evidence type="ECO:0000256" key="1">
    <source>
        <dbReference type="ARBA" id="ARBA00010688"/>
    </source>
</evidence>
<proteinExistence type="inferred from homology"/>
<dbReference type="InterPro" id="IPR011611">
    <property type="entry name" value="PfkB_dom"/>
</dbReference>
<sequence>MGYAVVLGEALVDLLETERDGELIYRQAIGGAPLNVSVGVTRLGGEVQYFGSLGNDTLGDRIAAFLRLTGVGTTGLTRVPVPTTLAVTTFEGAEPTFQFYGEPPSYALLRPEDVDEKVVAGAAVLYAGSISLMREPFRAAARKAWAVPGPLKVFDPNVRPKLLPDAAAVAELRDLVDEFFATADLVKLSSADAEVLWEGASPAAAAERILKTGAKAVVVTCGSQGAYVAAGQSTVMLPAPTVDAVDATGAGDSVMGALVRRLLAGGVPAGPEGWQSYVRFALAVAGLVCERPGGAVAMPTAEELTARWGALL</sequence>
<organism evidence="7 8">
    <name type="scientific">Actinoplanes auranticolor</name>
    <dbReference type="NCBI Taxonomy" id="47988"/>
    <lineage>
        <taxon>Bacteria</taxon>
        <taxon>Bacillati</taxon>
        <taxon>Actinomycetota</taxon>
        <taxon>Actinomycetes</taxon>
        <taxon>Micromonosporales</taxon>
        <taxon>Micromonosporaceae</taxon>
        <taxon>Actinoplanes</taxon>
    </lineage>
</organism>
<dbReference type="RefSeq" id="WP_212993003.1">
    <property type="nucleotide sequence ID" value="NZ_BAABEA010000034.1"/>
</dbReference>
<evidence type="ECO:0000256" key="3">
    <source>
        <dbReference type="ARBA" id="ARBA00022741"/>
    </source>
</evidence>
<dbReference type="CDD" id="cd01167">
    <property type="entry name" value="bac_FRK"/>
    <property type="match status" value="1"/>
</dbReference>
<dbReference type="PANTHER" id="PTHR43085">
    <property type="entry name" value="HEXOKINASE FAMILY MEMBER"/>
    <property type="match status" value="1"/>
</dbReference>
<keyword evidence="3" id="KW-0547">Nucleotide-binding</keyword>
<protein>
    <submittedName>
        <fullName evidence="7">Fructokinase</fullName>
    </submittedName>
</protein>
<name>A0A919VRY4_9ACTN</name>
<keyword evidence="4" id="KW-0418">Kinase</keyword>
<keyword evidence="8" id="KW-1185">Reference proteome</keyword>
<dbReference type="EMBL" id="BOQL01000063">
    <property type="protein sequence ID" value="GIM76569.1"/>
    <property type="molecule type" value="Genomic_DNA"/>
</dbReference>
<evidence type="ECO:0000259" key="6">
    <source>
        <dbReference type="Pfam" id="PF00294"/>
    </source>
</evidence>
<evidence type="ECO:0000313" key="8">
    <source>
        <dbReference type="Proteomes" id="UP000681340"/>
    </source>
</evidence>
<dbReference type="Gene3D" id="3.40.1190.20">
    <property type="match status" value="1"/>
</dbReference>
<evidence type="ECO:0000256" key="2">
    <source>
        <dbReference type="ARBA" id="ARBA00022679"/>
    </source>
</evidence>
<evidence type="ECO:0000313" key="7">
    <source>
        <dbReference type="EMBL" id="GIM76569.1"/>
    </source>
</evidence>
<dbReference type="GO" id="GO:0005524">
    <property type="term" value="F:ATP binding"/>
    <property type="evidence" value="ECO:0007669"/>
    <property type="project" value="UniProtKB-KW"/>
</dbReference>
<dbReference type="InterPro" id="IPR002173">
    <property type="entry name" value="Carboh/pur_kinase_PfkB_CS"/>
</dbReference>
<evidence type="ECO:0000256" key="5">
    <source>
        <dbReference type="ARBA" id="ARBA00022840"/>
    </source>
</evidence>
<dbReference type="AlphaFoldDB" id="A0A919VRY4"/>
<keyword evidence="5" id="KW-0067">ATP-binding</keyword>
<dbReference type="PANTHER" id="PTHR43085:SF1">
    <property type="entry name" value="PSEUDOURIDINE KINASE-RELATED"/>
    <property type="match status" value="1"/>
</dbReference>
<gene>
    <name evidence="7" type="ORF">Aau02nite_71480</name>
</gene>
<dbReference type="Pfam" id="PF00294">
    <property type="entry name" value="PfkB"/>
    <property type="match status" value="1"/>
</dbReference>
<dbReference type="PROSITE" id="PS00583">
    <property type="entry name" value="PFKB_KINASES_1"/>
    <property type="match status" value="1"/>
</dbReference>
<comment type="caution">
    <text evidence="7">The sequence shown here is derived from an EMBL/GenBank/DDBJ whole genome shotgun (WGS) entry which is preliminary data.</text>
</comment>
<dbReference type="InterPro" id="IPR050306">
    <property type="entry name" value="PfkB_Carbo_kinase"/>
</dbReference>